<dbReference type="NCBIfam" id="TIGR01167">
    <property type="entry name" value="LPXTG_anchor"/>
    <property type="match status" value="1"/>
</dbReference>
<dbReference type="InterPro" id="IPR019931">
    <property type="entry name" value="LPXTG_anchor"/>
</dbReference>
<dbReference type="RefSeq" id="WP_160835947.1">
    <property type="nucleotide sequence ID" value="NZ_WMET01000001.1"/>
</dbReference>
<keyword evidence="6" id="KW-0812">Transmembrane</keyword>
<sequence length="303" mass="33043">MKKKFLSTMMAGAVLFSLPIQAAAADMSAEDILKKSNEAMMDLDSYTIHSVSEQTMPKMSSGEQGAISFDSKADVVMDPLKMHLTMNGAGQETEAYLTEEGYYVQIPEQGWLKTSSDIGNLQKVMMAEGQMSQAMPLASEMKVSEEEGAYVLTYEGDEEKLLKMTTQMMQSSGSQQSSDQSADMQKTIQEMLERVEIKDFSYEVTVDKENHYMTGMMLDMEMMFEEGSESVTISQSSDVTLSNFNGVGSIEIPQEVLDAQTIEEAAGGELPDTSSNEPLYALAGALAAAAAGAVLLYRRKVSA</sequence>
<gene>
    <name evidence="9" type="ORF">GLW04_06670</name>
</gene>
<feature type="chain" id="PRO_5039434495" evidence="7">
    <location>
        <begin position="23"/>
        <end position="303"/>
    </location>
</feature>
<protein>
    <submittedName>
        <fullName evidence="9">LPXTG cell wall anchor domain-containing protein</fullName>
    </submittedName>
</protein>
<evidence type="ECO:0000256" key="4">
    <source>
        <dbReference type="ARBA" id="ARBA00022729"/>
    </source>
</evidence>
<dbReference type="EMBL" id="WMET01000001">
    <property type="protein sequence ID" value="MYL19570.1"/>
    <property type="molecule type" value="Genomic_DNA"/>
</dbReference>
<evidence type="ECO:0000256" key="3">
    <source>
        <dbReference type="ARBA" id="ARBA00022525"/>
    </source>
</evidence>
<organism evidence="9 10">
    <name type="scientific">Halobacillus litoralis</name>
    <dbReference type="NCBI Taxonomy" id="45668"/>
    <lineage>
        <taxon>Bacteria</taxon>
        <taxon>Bacillati</taxon>
        <taxon>Bacillota</taxon>
        <taxon>Bacilli</taxon>
        <taxon>Bacillales</taxon>
        <taxon>Bacillaceae</taxon>
        <taxon>Halobacillus</taxon>
    </lineage>
</organism>
<dbReference type="AlphaFoldDB" id="A0A845DPZ0"/>
<comment type="subcellular location">
    <subcellularLocation>
        <location evidence="1">Secreted</location>
        <location evidence="1">Cell wall</location>
        <topology evidence="1">Peptidoglycan-anchor</topology>
    </subcellularLocation>
</comment>
<evidence type="ECO:0000313" key="10">
    <source>
        <dbReference type="Proteomes" id="UP000460949"/>
    </source>
</evidence>
<evidence type="ECO:0000259" key="8">
    <source>
        <dbReference type="PROSITE" id="PS50847"/>
    </source>
</evidence>
<dbReference type="Gene3D" id="2.50.20.20">
    <property type="match status" value="1"/>
</dbReference>
<keyword evidence="5" id="KW-0572">Peptidoglycan-anchor</keyword>
<keyword evidence="6" id="KW-1133">Transmembrane helix</keyword>
<keyword evidence="3" id="KW-0964">Secreted</keyword>
<proteinExistence type="predicted"/>
<dbReference type="Pfam" id="PF00746">
    <property type="entry name" value="Gram_pos_anchor"/>
    <property type="match status" value="1"/>
</dbReference>
<evidence type="ECO:0000313" key="9">
    <source>
        <dbReference type="EMBL" id="MYL19570.1"/>
    </source>
</evidence>
<evidence type="ECO:0000256" key="7">
    <source>
        <dbReference type="SAM" id="SignalP"/>
    </source>
</evidence>
<keyword evidence="2" id="KW-0134">Cell wall</keyword>
<dbReference type="InterPro" id="IPR046720">
    <property type="entry name" value="DUF6612"/>
</dbReference>
<feature type="signal peptide" evidence="7">
    <location>
        <begin position="1"/>
        <end position="22"/>
    </location>
</feature>
<dbReference type="PROSITE" id="PS50847">
    <property type="entry name" value="GRAM_POS_ANCHORING"/>
    <property type="match status" value="1"/>
</dbReference>
<evidence type="ECO:0000256" key="1">
    <source>
        <dbReference type="ARBA" id="ARBA00004168"/>
    </source>
</evidence>
<dbReference type="Pfam" id="PF20316">
    <property type="entry name" value="DUF6612"/>
    <property type="match status" value="1"/>
</dbReference>
<accession>A0A845DPZ0</accession>
<name>A0A845DPZ0_9BACI</name>
<keyword evidence="4 7" id="KW-0732">Signal</keyword>
<reference evidence="9 10" key="1">
    <citation type="submission" date="2019-11" db="EMBL/GenBank/DDBJ databases">
        <title>Genome sequences of 17 halophilic strains isolated from different environments.</title>
        <authorList>
            <person name="Furrow R.E."/>
        </authorList>
    </citation>
    <scope>NUCLEOTIDE SEQUENCE [LARGE SCALE GENOMIC DNA]</scope>
    <source>
        <strain evidence="9 10">22511_23_Filter</strain>
    </source>
</reference>
<evidence type="ECO:0000256" key="5">
    <source>
        <dbReference type="ARBA" id="ARBA00023088"/>
    </source>
</evidence>
<dbReference type="Proteomes" id="UP000460949">
    <property type="component" value="Unassembled WGS sequence"/>
</dbReference>
<evidence type="ECO:0000256" key="6">
    <source>
        <dbReference type="SAM" id="Phobius"/>
    </source>
</evidence>
<keyword evidence="6" id="KW-0472">Membrane</keyword>
<feature type="transmembrane region" description="Helical" evidence="6">
    <location>
        <begin position="279"/>
        <end position="297"/>
    </location>
</feature>
<comment type="caution">
    <text evidence="9">The sequence shown here is derived from an EMBL/GenBank/DDBJ whole genome shotgun (WGS) entry which is preliminary data.</text>
</comment>
<evidence type="ECO:0000256" key="2">
    <source>
        <dbReference type="ARBA" id="ARBA00022512"/>
    </source>
</evidence>
<feature type="domain" description="Gram-positive cocci surface proteins LPxTG" evidence="8">
    <location>
        <begin position="270"/>
        <end position="303"/>
    </location>
</feature>